<dbReference type="GO" id="GO:0038023">
    <property type="term" value="F:signaling receptor activity"/>
    <property type="evidence" value="ECO:0007669"/>
    <property type="project" value="InterPro"/>
</dbReference>
<dbReference type="EMBL" id="JBBPFD010000004">
    <property type="protein sequence ID" value="KAK7929327.1"/>
    <property type="molecule type" value="Genomic_DNA"/>
</dbReference>
<keyword evidence="6 8" id="KW-0472">Membrane</keyword>
<dbReference type="GO" id="GO:0071939">
    <property type="term" value="P:vitamin A import into cell"/>
    <property type="evidence" value="ECO:0007669"/>
    <property type="project" value="TreeGrafter"/>
</dbReference>
<gene>
    <name evidence="9" type="ORF">WMY93_005722</name>
</gene>
<comment type="caution">
    <text evidence="9">The sequence shown here is derived from an EMBL/GenBank/DDBJ whole genome shotgun (WGS) entry which is preliminary data.</text>
</comment>
<evidence type="ECO:0000256" key="4">
    <source>
        <dbReference type="ARBA" id="ARBA00022692"/>
    </source>
</evidence>
<comment type="subcellular location">
    <subcellularLocation>
        <location evidence="1">Cell membrane</location>
        <topology evidence="1">Multi-pass membrane protein</topology>
    </subcellularLocation>
</comment>
<evidence type="ECO:0000256" key="3">
    <source>
        <dbReference type="ARBA" id="ARBA00022475"/>
    </source>
</evidence>
<sequence>MDWIPKDPTVAPEFSKCDNAISSENWLHFSLIPAVLILAVLSFLQQRKNNHAIDQRLPSLQGRFGIVIPMDVMGFSNRWSYGFAFGAVSYNVLELFYERTLFNAFPNWAKSIAYLIGSFEVGLAYFPFFACLSTPYKATGAVMGMCYSIFWIVVVGWEWSTCPGGVEWGDYQKLIYQWPWMLSLIFLFARFVILLSKAVRKQFKTEQEDCAELLHAHQFEHVKRLLKLTGVRSKTLNWFQRHVYEWDPHFKFPNRLIGTAIISIITLYSWALADLGIFTFYLKTYTN</sequence>
<evidence type="ECO:0000256" key="8">
    <source>
        <dbReference type="SAM" id="Phobius"/>
    </source>
</evidence>
<feature type="transmembrane region" description="Helical" evidence="8">
    <location>
        <begin position="139"/>
        <end position="157"/>
    </location>
</feature>
<dbReference type="InterPro" id="IPR026612">
    <property type="entry name" value="STRA6-like"/>
</dbReference>
<protein>
    <submittedName>
        <fullName evidence="9">Uncharacterized protein</fullName>
    </submittedName>
</protein>
<dbReference type="PANTHER" id="PTHR21444:SF17">
    <property type="entry name" value="STIMULATED BY RETINOIC ACID GENE 6 PROTEIN-LIKE"/>
    <property type="match status" value="1"/>
</dbReference>
<name>A0AAW0PRH7_9GOBI</name>
<reference evidence="10" key="1">
    <citation type="submission" date="2024-04" db="EMBL/GenBank/DDBJ databases">
        <title>Salinicola lusitanus LLJ914,a marine bacterium isolated from the Okinawa Trough.</title>
        <authorList>
            <person name="Li J."/>
        </authorList>
    </citation>
    <scope>NUCLEOTIDE SEQUENCE [LARGE SCALE GENOMIC DNA]</scope>
</reference>
<keyword evidence="3" id="KW-1003">Cell membrane</keyword>
<evidence type="ECO:0000256" key="2">
    <source>
        <dbReference type="ARBA" id="ARBA00022448"/>
    </source>
</evidence>
<proteinExistence type="predicted"/>
<evidence type="ECO:0000313" key="10">
    <source>
        <dbReference type="Proteomes" id="UP001460270"/>
    </source>
</evidence>
<dbReference type="GO" id="GO:0005886">
    <property type="term" value="C:plasma membrane"/>
    <property type="evidence" value="ECO:0007669"/>
    <property type="project" value="UniProtKB-SubCell"/>
</dbReference>
<feature type="transmembrane region" description="Helical" evidence="8">
    <location>
        <begin position="177"/>
        <end position="195"/>
    </location>
</feature>
<dbReference type="PANTHER" id="PTHR21444">
    <property type="entry name" value="COILED-COIL DOMAIN-CONTAINING PROTEIN 180"/>
    <property type="match status" value="1"/>
</dbReference>
<evidence type="ECO:0000313" key="9">
    <source>
        <dbReference type="EMBL" id="KAK7929327.1"/>
    </source>
</evidence>
<keyword evidence="7" id="KW-0675">Receptor</keyword>
<dbReference type="GO" id="GO:0034632">
    <property type="term" value="F:retinol transmembrane transporter activity"/>
    <property type="evidence" value="ECO:0007669"/>
    <property type="project" value="InterPro"/>
</dbReference>
<evidence type="ECO:0000256" key="1">
    <source>
        <dbReference type="ARBA" id="ARBA00004651"/>
    </source>
</evidence>
<dbReference type="Pfam" id="PF14752">
    <property type="entry name" value="RBP_receptor"/>
    <property type="match status" value="1"/>
</dbReference>
<keyword evidence="10" id="KW-1185">Reference proteome</keyword>
<keyword evidence="4 8" id="KW-0812">Transmembrane</keyword>
<dbReference type="AlphaFoldDB" id="A0AAW0PRH7"/>
<evidence type="ECO:0000256" key="5">
    <source>
        <dbReference type="ARBA" id="ARBA00022989"/>
    </source>
</evidence>
<feature type="transmembrane region" description="Helical" evidence="8">
    <location>
        <begin position="26"/>
        <end position="44"/>
    </location>
</feature>
<keyword evidence="2" id="KW-0813">Transport</keyword>
<feature type="transmembrane region" description="Helical" evidence="8">
    <location>
        <begin position="79"/>
        <end position="97"/>
    </location>
</feature>
<organism evidence="9 10">
    <name type="scientific">Mugilogobius chulae</name>
    <name type="common">yellowstripe goby</name>
    <dbReference type="NCBI Taxonomy" id="88201"/>
    <lineage>
        <taxon>Eukaryota</taxon>
        <taxon>Metazoa</taxon>
        <taxon>Chordata</taxon>
        <taxon>Craniata</taxon>
        <taxon>Vertebrata</taxon>
        <taxon>Euteleostomi</taxon>
        <taxon>Actinopterygii</taxon>
        <taxon>Neopterygii</taxon>
        <taxon>Teleostei</taxon>
        <taxon>Neoteleostei</taxon>
        <taxon>Acanthomorphata</taxon>
        <taxon>Gobiaria</taxon>
        <taxon>Gobiiformes</taxon>
        <taxon>Gobioidei</taxon>
        <taxon>Gobiidae</taxon>
        <taxon>Gobionellinae</taxon>
        <taxon>Mugilogobius</taxon>
    </lineage>
</organism>
<keyword evidence="5 8" id="KW-1133">Transmembrane helix</keyword>
<accession>A0AAW0PRH7</accession>
<dbReference type="Proteomes" id="UP001460270">
    <property type="component" value="Unassembled WGS sequence"/>
</dbReference>
<evidence type="ECO:0000256" key="7">
    <source>
        <dbReference type="ARBA" id="ARBA00023170"/>
    </source>
</evidence>
<feature type="transmembrane region" description="Helical" evidence="8">
    <location>
        <begin position="256"/>
        <end position="282"/>
    </location>
</feature>
<evidence type="ECO:0000256" key="6">
    <source>
        <dbReference type="ARBA" id="ARBA00023136"/>
    </source>
</evidence>
<feature type="transmembrane region" description="Helical" evidence="8">
    <location>
        <begin position="112"/>
        <end position="132"/>
    </location>
</feature>